<evidence type="ECO:0000313" key="6">
    <source>
        <dbReference type="Proteomes" id="UP000735302"/>
    </source>
</evidence>
<accession>A0AAV3Z420</accession>
<feature type="domain" description="Ig-like" evidence="4">
    <location>
        <begin position="429"/>
        <end position="510"/>
    </location>
</feature>
<feature type="domain" description="Ig-like" evidence="4">
    <location>
        <begin position="67"/>
        <end position="141"/>
    </location>
</feature>
<dbReference type="EMBL" id="BLXT01001997">
    <property type="protein sequence ID" value="GFN90169.1"/>
    <property type="molecule type" value="Genomic_DNA"/>
</dbReference>
<dbReference type="AlphaFoldDB" id="A0AAV3Z420"/>
<evidence type="ECO:0000256" key="1">
    <source>
        <dbReference type="ARBA" id="ARBA00022729"/>
    </source>
</evidence>
<gene>
    <name evidence="5" type="ORF">PoB_001667500</name>
</gene>
<dbReference type="GO" id="GO:0004888">
    <property type="term" value="F:transmembrane signaling receptor activity"/>
    <property type="evidence" value="ECO:0007669"/>
    <property type="project" value="TreeGrafter"/>
</dbReference>
<dbReference type="InterPro" id="IPR007110">
    <property type="entry name" value="Ig-like_dom"/>
</dbReference>
<keyword evidence="1 3" id="KW-0732">Signal</keyword>
<reference evidence="5 6" key="1">
    <citation type="journal article" date="2021" name="Elife">
        <title>Chloroplast acquisition without the gene transfer in kleptoplastic sea slugs, Plakobranchus ocellatus.</title>
        <authorList>
            <person name="Maeda T."/>
            <person name="Takahashi S."/>
            <person name="Yoshida T."/>
            <person name="Shimamura S."/>
            <person name="Takaki Y."/>
            <person name="Nagai Y."/>
            <person name="Toyoda A."/>
            <person name="Suzuki Y."/>
            <person name="Arimoto A."/>
            <person name="Ishii H."/>
            <person name="Satoh N."/>
            <person name="Nishiyama T."/>
            <person name="Hasebe M."/>
            <person name="Maruyama T."/>
            <person name="Minagawa J."/>
            <person name="Obokata J."/>
            <person name="Shigenobu S."/>
        </authorList>
    </citation>
    <scope>NUCLEOTIDE SEQUENCE [LARGE SCALE GENOMIC DNA]</scope>
</reference>
<protein>
    <submittedName>
        <fullName evidence="5">B-cell receptor cd22</fullName>
    </submittedName>
</protein>
<dbReference type="GO" id="GO:0006955">
    <property type="term" value="P:immune response"/>
    <property type="evidence" value="ECO:0007669"/>
    <property type="project" value="TreeGrafter"/>
</dbReference>
<evidence type="ECO:0000313" key="5">
    <source>
        <dbReference type="EMBL" id="GFN90169.1"/>
    </source>
</evidence>
<evidence type="ECO:0000256" key="3">
    <source>
        <dbReference type="SAM" id="SignalP"/>
    </source>
</evidence>
<feature type="domain" description="Ig-like" evidence="4">
    <location>
        <begin position="244"/>
        <end position="329"/>
    </location>
</feature>
<evidence type="ECO:0000259" key="4">
    <source>
        <dbReference type="PROSITE" id="PS50835"/>
    </source>
</evidence>
<keyword evidence="6" id="KW-1185">Reference proteome</keyword>
<dbReference type="Pfam" id="PF13895">
    <property type="entry name" value="Ig_2"/>
    <property type="match status" value="1"/>
</dbReference>
<feature type="signal peptide" evidence="3">
    <location>
        <begin position="1"/>
        <end position="26"/>
    </location>
</feature>
<dbReference type="InterPro" id="IPR036179">
    <property type="entry name" value="Ig-like_dom_sf"/>
</dbReference>
<organism evidence="5 6">
    <name type="scientific">Plakobranchus ocellatus</name>
    <dbReference type="NCBI Taxonomy" id="259542"/>
    <lineage>
        <taxon>Eukaryota</taxon>
        <taxon>Metazoa</taxon>
        <taxon>Spiralia</taxon>
        <taxon>Lophotrochozoa</taxon>
        <taxon>Mollusca</taxon>
        <taxon>Gastropoda</taxon>
        <taxon>Heterobranchia</taxon>
        <taxon>Euthyneura</taxon>
        <taxon>Panpulmonata</taxon>
        <taxon>Sacoglossa</taxon>
        <taxon>Placobranchoidea</taxon>
        <taxon>Plakobranchidae</taxon>
        <taxon>Plakobranchus</taxon>
    </lineage>
</organism>
<dbReference type="SUPFAM" id="SSF48726">
    <property type="entry name" value="Immunoglobulin"/>
    <property type="match status" value="1"/>
</dbReference>
<keyword evidence="2" id="KW-1015">Disulfide bond</keyword>
<dbReference type="Gene3D" id="2.60.40.10">
    <property type="entry name" value="Immunoglobulins"/>
    <property type="match status" value="1"/>
</dbReference>
<dbReference type="GO" id="GO:0009897">
    <property type="term" value="C:external side of plasma membrane"/>
    <property type="evidence" value="ECO:0007669"/>
    <property type="project" value="TreeGrafter"/>
</dbReference>
<dbReference type="PANTHER" id="PTHR11481">
    <property type="entry name" value="IMMUNOGLOBULIN FC RECEPTOR"/>
    <property type="match status" value="1"/>
</dbReference>
<dbReference type="InterPro" id="IPR013783">
    <property type="entry name" value="Ig-like_fold"/>
</dbReference>
<comment type="caution">
    <text evidence="5">The sequence shown here is derived from an EMBL/GenBank/DDBJ whole genome shotgun (WGS) entry which is preliminary data.</text>
</comment>
<dbReference type="PROSITE" id="PS50835">
    <property type="entry name" value="IG_LIKE"/>
    <property type="match status" value="3"/>
</dbReference>
<name>A0AAV3Z420_9GAST</name>
<dbReference type="GO" id="GO:0007166">
    <property type="term" value="P:cell surface receptor signaling pathway"/>
    <property type="evidence" value="ECO:0007669"/>
    <property type="project" value="TreeGrafter"/>
</dbReference>
<dbReference type="PANTHER" id="PTHR11481:SF60">
    <property type="entry name" value="IG-LIKE DOMAIN-CONTAINING PROTEIN"/>
    <property type="match status" value="1"/>
</dbReference>
<dbReference type="Proteomes" id="UP000735302">
    <property type="component" value="Unassembled WGS sequence"/>
</dbReference>
<feature type="chain" id="PRO_5043786122" evidence="3">
    <location>
        <begin position="27"/>
        <end position="593"/>
    </location>
</feature>
<dbReference type="InterPro" id="IPR050488">
    <property type="entry name" value="Ig_Fc_receptor"/>
</dbReference>
<evidence type="ECO:0000256" key="2">
    <source>
        <dbReference type="ARBA" id="ARBA00023157"/>
    </source>
</evidence>
<proteinExistence type="predicted"/>
<sequence length="593" mass="65550">MRVKFWTISLLVGIAVQISLITAVECDGDYQCVETDFTTKQCESNICKCIDDYLPTDWGCTKRLEKPTVTTLPENNAEAFDGTSVAVTCEVDTTWTHSFKWFEDGSDTAVAGQWSKDYTFTMDKADKKLQCSVFADDIEVSGKSDQLTIKLLSASPAGTTSINVKPKISWPSKGVAQGKEIKPICSGYPYGLDPDTEIKFFNEADVEVTLPIRQPAVMTSKKLKCKFEKIGFDFPQESDPIDYPNTINTFDSVTIISNKGTQTAFEQSDGPTLTCQTSPDQEFLTDAATYTWSLDSTETASSWTLDEEKVYKGLTCTAKDSGTLATEITSEAFKTLTIDDDYLAVPSVTVSPEVPFKEGHMTLTCTSKEEVDEVLWKIDGVFIPGQKDKIIQYTKLDANFKATCSVGKDGFTRDSREVDINIADDPAKPSVSGETTVGKWGTLELTCNSTSEVPGMKYAWVRDGKTISEATKKMYIKEEVEKTNAGKYKCTTTYGALAAQESDEVEVKISDPGIPCTTNAQCNAADKSLTGACEEGRCVCANDYYARGDKCESKLNCLPFSKDYHSLKSYATDENDLFLEEKQIRLWYELLLE</sequence>
<keyword evidence="5" id="KW-0675">Receptor</keyword>